<organism evidence="1 2">
    <name type="scientific">Zosterops borbonicus</name>
    <dbReference type="NCBI Taxonomy" id="364589"/>
    <lineage>
        <taxon>Eukaryota</taxon>
        <taxon>Metazoa</taxon>
        <taxon>Chordata</taxon>
        <taxon>Craniata</taxon>
        <taxon>Vertebrata</taxon>
        <taxon>Euteleostomi</taxon>
        <taxon>Archelosauria</taxon>
        <taxon>Archosauria</taxon>
        <taxon>Dinosauria</taxon>
        <taxon>Saurischia</taxon>
        <taxon>Theropoda</taxon>
        <taxon>Coelurosauria</taxon>
        <taxon>Aves</taxon>
        <taxon>Neognathae</taxon>
        <taxon>Neoaves</taxon>
        <taxon>Telluraves</taxon>
        <taxon>Australaves</taxon>
        <taxon>Passeriformes</taxon>
        <taxon>Sylvioidea</taxon>
        <taxon>Zosteropidae</taxon>
        <taxon>Zosterops</taxon>
    </lineage>
</organism>
<dbReference type="EMBL" id="SWJQ01000366">
    <property type="protein sequence ID" value="TRZ15506.1"/>
    <property type="molecule type" value="Genomic_DNA"/>
</dbReference>
<evidence type="ECO:0000313" key="2">
    <source>
        <dbReference type="Proteomes" id="UP000796761"/>
    </source>
</evidence>
<evidence type="ECO:0000313" key="1">
    <source>
        <dbReference type="EMBL" id="TRZ15506.1"/>
    </source>
</evidence>
<keyword evidence="2" id="KW-1185">Reference proteome</keyword>
<dbReference type="AlphaFoldDB" id="A0A8K1GCI9"/>
<protein>
    <submittedName>
        <fullName evidence="1">Uncharacterized protein</fullName>
    </submittedName>
</protein>
<proteinExistence type="predicted"/>
<accession>A0A8K1GCI9</accession>
<sequence>MAQIKGEEQLLQDICELKHKISPVPAPDWHSVQHVHDDDLDGIDREVLACRDTGQELQVFEVRVVLGNLPDHVSEEFDLCHSHTVKRGTMRPAKTQTCQCCKADESRSPQVVLLGFSMRCSTFIPAKSSPVPGASHVPPWLPREVVDAPSLEVFKTKLDGVLRNLVFMEGIPPHGKRVGTM</sequence>
<dbReference type="Proteomes" id="UP000796761">
    <property type="component" value="Unassembled WGS sequence"/>
</dbReference>
<name>A0A8K1GCI9_9PASS</name>
<comment type="caution">
    <text evidence="1">The sequence shown here is derived from an EMBL/GenBank/DDBJ whole genome shotgun (WGS) entry which is preliminary data.</text>
</comment>
<gene>
    <name evidence="1" type="ORF">HGM15179_011617</name>
</gene>
<reference evidence="1" key="1">
    <citation type="submission" date="2019-04" db="EMBL/GenBank/DDBJ databases">
        <title>Genome assembly of Zosterops borbonicus 15179.</title>
        <authorList>
            <person name="Leroy T."/>
            <person name="Anselmetti Y."/>
            <person name="Tilak M.-K."/>
            <person name="Nabholz B."/>
        </authorList>
    </citation>
    <scope>NUCLEOTIDE SEQUENCE</scope>
    <source>
        <strain evidence="1">HGM_15179</strain>
        <tissue evidence="1">Muscle</tissue>
    </source>
</reference>